<feature type="compositionally biased region" description="Low complexity" evidence="1">
    <location>
        <begin position="34"/>
        <end position="49"/>
    </location>
</feature>
<keyword evidence="2" id="KW-0812">Transmembrane</keyword>
<organism evidence="3 4">
    <name type="scientific">Actinomadura meyerae</name>
    <dbReference type="NCBI Taxonomy" id="240840"/>
    <lineage>
        <taxon>Bacteria</taxon>
        <taxon>Bacillati</taxon>
        <taxon>Actinomycetota</taxon>
        <taxon>Actinomycetes</taxon>
        <taxon>Streptosporangiales</taxon>
        <taxon>Thermomonosporaceae</taxon>
        <taxon>Actinomadura</taxon>
    </lineage>
</organism>
<keyword evidence="2" id="KW-1133">Transmembrane helix</keyword>
<feature type="region of interest" description="Disordered" evidence="1">
    <location>
        <begin position="1"/>
        <end position="147"/>
    </location>
</feature>
<evidence type="ECO:0000313" key="3">
    <source>
        <dbReference type="EMBL" id="SNS87714.1"/>
    </source>
</evidence>
<protein>
    <submittedName>
        <fullName evidence="3">Uncharacterized protein</fullName>
    </submittedName>
</protein>
<sequence length="419" mass="44150">MSENEPRDGFPQGPGADEATGPRTALPEAEEFAPADPAGGKAAAEQGAAPHDVWGRVEEPPAQEPADREADREADDVKVAPVAESGAEAEPAARREEEAPQWEGLLFDEGAGDSGPGDSNYVPAVPTGSGQPAKPGKPSSGNWQMPDWMADEESADAKLGGSPKPSGDGFDDGGGRSRLVLFGGVGLLVVALIAAGAVYFVKSGGDESGEPAGNADKRAAAEQSEATRVQLPPDKPLATFKGRPSRMLGRVNDTHSGLSYPRFAAPWQLPTKKNKLGTPGWSGQQIMVTERRAQQLWYGQLLTGTLAPTLLSAYQGPESVKNVTALAAQGYEGQYYAFPHKTAPLASQELTVGGRKGWLIASYLTYQRDGVRATGEVVATAVVDTGREAPAVVFASMPNTHKKYWPDLNAFLTHLKLAR</sequence>
<keyword evidence="2" id="KW-0472">Membrane</keyword>
<dbReference type="EMBL" id="FZOR01000011">
    <property type="protein sequence ID" value="SNS87714.1"/>
    <property type="molecule type" value="Genomic_DNA"/>
</dbReference>
<name>A0A239I5U8_9ACTN</name>
<feature type="transmembrane region" description="Helical" evidence="2">
    <location>
        <begin position="179"/>
        <end position="201"/>
    </location>
</feature>
<reference evidence="3 4" key="1">
    <citation type="submission" date="2017-06" db="EMBL/GenBank/DDBJ databases">
        <authorList>
            <person name="Kim H.J."/>
            <person name="Triplett B.A."/>
        </authorList>
    </citation>
    <scope>NUCLEOTIDE SEQUENCE [LARGE SCALE GENOMIC DNA]</scope>
    <source>
        <strain evidence="3 4">DSM 44715</strain>
    </source>
</reference>
<feature type="region of interest" description="Disordered" evidence="1">
    <location>
        <begin position="206"/>
        <end position="246"/>
    </location>
</feature>
<evidence type="ECO:0000313" key="4">
    <source>
        <dbReference type="Proteomes" id="UP000198318"/>
    </source>
</evidence>
<feature type="compositionally biased region" description="Basic and acidic residues" evidence="1">
    <location>
        <begin position="53"/>
        <end position="78"/>
    </location>
</feature>
<evidence type="ECO:0000256" key="1">
    <source>
        <dbReference type="SAM" id="MobiDB-lite"/>
    </source>
</evidence>
<gene>
    <name evidence="3" type="ORF">SAMN05443665_101188</name>
</gene>
<proteinExistence type="predicted"/>
<accession>A0A239I5U8</accession>
<evidence type="ECO:0000256" key="2">
    <source>
        <dbReference type="SAM" id="Phobius"/>
    </source>
</evidence>
<dbReference type="Proteomes" id="UP000198318">
    <property type="component" value="Unassembled WGS sequence"/>
</dbReference>
<dbReference type="AlphaFoldDB" id="A0A239I5U8"/>
<keyword evidence="4" id="KW-1185">Reference proteome</keyword>